<dbReference type="AlphaFoldDB" id="A0AAQ0LNJ5"/>
<sequence length="193" mass="21439">MWKQINLGLLMATAIAMILIAEKISRKKNIRACLLYIHMDLNLKYIKMMKKIKLHLFALCATLVLVSCGGSDDDPVFNNTSAVYKVVLEASGDDYTAEAIIINPDNVSIIDETSNTDLKQSSVTEYFSGRKVYITSKEVKVISAQGIILSKSKSGAILKMTVYQDGKEVYQNTVSVPDSENNTKSIQYTNIKN</sequence>
<gene>
    <name evidence="1" type="ORF">DWX27_22245</name>
</gene>
<organism evidence="1 2">
    <name type="scientific">Bacteroides intestinalis</name>
    <dbReference type="NCBI Taxonomy" id="329854"/>
    <lineage>
        <taxon>Bacteria</taxon>
        <taxon>Pseudomonadati</taxon>
        <taxon>Bacteroidota</taxon>
        <taxon>Bacteroidia</taxon>
        <taxon>Bacteroidales</taxon>
        <taxon>Bacteroidaceae</taxon>
        <taxon>Bacteroides</taxon>
    </lineage>
</organism>
<dbReference type="Pfam" id="PF14466">
    <property type="entry name" value="PLCC"/>
    <property type="match status" value="1"/>
</dbReference>
<comment type="caution">
    <text evidence="1">The sequence shown here is derived from an EMBL/GenBank/DDBJ whole genome shotgun (WGS) entry which is preliminary data.</text>
</comment>
<dbReference type="InterPro" id="IPR025219">
    <property type="entry name" value="PLCC"/>
</dbReference>
<evidence type="ECO:0000313" key="1">
    <source>
        <dbReference type="EMBL" id="RGT44886.1"/>
    </source>
</evidence>
<dbReference type="EMBL" id="QRWT01000043">
    <property type="protein sequence ID" value="RGT44886.1"/>
    <property type="molecule type" value="Genomic_DNA"/>
</dbReference>
<evidence type="ECO:0000313" key="2">
    <source>
        <dbReference type="Proteomes" id="UP000284772"/>
    </source>
</evidence>
<name>A0AAQ0LNJ5_9BACE</name>
<accession>A0AAQ0LNJ5</accession>
<proteinExistence type="predicted"/>
<dbReference type="Proteomes" id="UP000284772">
    <property type="component" value="Unassembled WGS sequence"/>
</dbReference>
<protein>
    <submittedName>
        <fullName evidence="1">Uncharacterized protein</fullName>
    </submittedName>
</protein>
<reference evidence="1 2" key="1">
    <citation type="submission" date="2018-08" db="EMBL/GenBank/DDBJ databases">
        <title>A genome reference for cultivated species of the human gut microbiota.</title>
        <authorList>
            <person name="Zou Y."/>
            <person name="Xue W."/>
            <person name="Luo G."/>
        </authorList>
    </citation>
    <scope>NUCLEOTIDE SEQUENCE [LARGE SCALE GENOMIC DNA]</scope>
    <source>
        <strain evidence="1 2">AF19-10AC</strain>
    </source>
</reference>